<dbReference type="PANTHER" id="PTHR38117:SF1">
    <property type="entry name" value="DUF3074 DOMAIN-CONTAINING PROTEIN"/>
    <property type="match status" value="1"/>
</dbReference>
<comment type="caution">
    <text evidence="2">The sequence shown here is derived from an EMBL/GenBank/DDBJ whole genome shotgun (WGS) entry which is preliminary data.</text>
</comment>
<dbReference type="Pfam" id="PF23155">
    <property type="entry name" value="DUF7053"/>
    <property type="match status" value="1"/>
</dbReference>
<dbReference type="EMBL" id="JAULSR010000002">
    <property type="protein sequence ID" value="KAK0630306.1"/>
    <property type="molecule type" value="Genomic_DNA"/>
</dbReference>
<dbReference type="InterPro" id="IPR055481">
    <property type="entry name" value="DUF7053"/>
</dbReference>
<dbReference type="Proteomes" id="UP001174934">
    <property type="component" value="Unassembled WGS sequence"/>
</dbReference>
<keyword evidence="3" id="KW-1185">Reference proteome</keyword>
<evidence type="ECO:0000313" key="3">
    <source>
        <dbReference type="Proteomes" id="UP001174934"/>
    </source>
</evidence>
<reference evidence="2" key="1">
    <citation type="submission" date="2023-06" db="EMBL/GenBank/DDBJ databases">
        <title>Genome-scale phylogeny and comparative genomics of the fungal order Sordariales.</title>
        <authorList>
            <consortium name="Lawrence Berkeley National Laboratory"/>
            <person name="Hensen N."/>
            <person name="Bonometti L."/>
            <person name="Westerberg I."/>
            <person name="Brannstrom I.O."/>
            <person name="Guillou S."/>
            <person name="Cros-Aarteil S."/>
            <person name="Calhoun S."/>
            <person name="Haridas S."/>
            <person name="Kuo A."/>
            <person name="Mondo S."/>
            <person name="Pangilinan J."/>
            <person name="Riley R."/>
            <person name="LaButti K."/>
            <person name="Andreopoulos B."/>
            <person name="Lipzen A."/>
            <person name="Chen C."/>
            <person name="Yanf M."/>
            <person name="Daum C."/>
            <person name="Ng V."/>
            <person name="Clum A."/>
            <person name="Steindorff A."/>
            <person name="Ohm R."/>
            <person name="Martin F."/>
            <person name="Silar P."/>
            <person name="Natvig D."/>
            <person name="Lalanne C."/>
            <person name="Gautier V."/>
            <person name="Ament-velasquez S.L."/>
            <person name="Kruys A."/>
            <person name="Hutchinson M.I."/>
            <person name="Powell A.J."/>
            <person name="Barry K."/>
            <person name="Miller A.N."/>
            <person name="Grigoriev I.V."/>
            <person name="Debuchy R."/>
            <person name="Gladieux P."/>
            <person name="Thoren M.H."/>
            <person name="Johannesson H."/>
        </authorList>
    </citation>
    <scope>NUCLEOTIDE SEQUENCE</scope>
    <source>
        <strain evidence="2">SMH3391-2</strain>
    </source>
</reference>
<protein>
    <recommendedName>
        <fullName evidence="1">DUF7053 domain-containing protein</fullName>
    </recommendedName>
</protein>
<dbReference type="PANTHER" id="PTHR38117">
    <property type="entry name" value="NACHT AND WD40 DOMAIN PROTEIN"/>
    <property type="match status" value="1"/>
</dbReference>
<proteinExistence type="predicted"/>
<evidence type="ECO:0000259" key="1">
    <source>
        <dbReference type="Pfam" id="PF23155"/>
    </source>
</evidence>
<evidence type="ECO:0000313" key="2">
    <source>
        <dbReference type="EMBL" id="KAK0630306.1"/>
    </source>
</evidence>
<dbReference type="AlphaFoldDB" id="A0AA40C9D7"/>
<gene>
    <name evidence="2" type="ORF">B0T17DRAFT_528095</name>
</gene>
<accession>A0AA40C9D7</accession>
<name>A0AA40C9D7_9PEZI</name>
<feature type="domain" description="DUF7053" evidence="1">
    <location>
        <begin position="6"/>
        <end position="141"/>
    </location>
</feature>
<organism evidence="2 3">
    <name type="scientific">Bombardia bombarda</name>
    <dbReference type="NCBI Taxonomy" id="252184"/>
    <lineage>
        <taxon>Eukaryota</taxon>
        <taxon>Fungi</taxon>
        <taxon>Dikarya</taxon>
        <taxon>Ascomycota</taxon>
        <taxon>Pezizomycotina</taxon>
        <taxon>Sordariomycetes</taxon>
        <taxon>Sordariomycetidae</taxon>
        <taxon>Sordariales</taxon>
        <taxon>Lasiosphaeriaceae</taxon>
        <taxon>Bombardia</taxon>
    </lineage>
</organism>
<sequence>MFRPSTYQYFFRQPLPPSASPQRAVALLHHHKNIIELSPVAIRHRRLTAQEIPQTDNTQNDNTIYTYEVTDAVSFLPLGLWDTTVSVNIDFSDRDDGVSLTRHAPMGMTMEERWTVVDTDGEIRDLQLEVTLIASRPALFLFTSMMEKNHALYHRGFIDLVVKDMGGGIY</sequence>